<dbReference type="RefSeq" id="WP_307305828.1">
    <property type="nucleotide sequence ID" value="NZ_JAUSRE010000005.1"/>
</dbReference>
<proteinExistence type="predicted"/>
<comment type="caution">
    <text evidence="2">The sequence shown here is derived from an EMBL/GenBank/DDBJ whole genome shotgun (WGS) entry which is preliminary data.</text>
</comment>
<gene>
    <name evidence="2" type="ORF">J2X98_001349</name>
</gene>
<accession>A0ABT9RSL9</accession>
<dbReference type="SUPFAM" id="SSF53597">
    <property type="entry name" value="Dihydrofolate reductase-like"/>
    <property type="match status" value="1"/>
</dbReference>
<dbReference type="PANTHER" id="PTHR38011:SF11">
    <property type="entry name" value="2,5-DIAMINO-6-RIBOSYLAMINO-4(3H)-PYRIMIDINONE 5'-PHOSPHATE REDUCTASE"/>
    <property type="match status" value="1"/>
</dbReference>
<organism evidence="2 3">
    <name type="scientific">Pseudarthrobacter enclensis</name>
    <dbReference type="NCBI Taxonomy" id="993070"/>
    <lineage>
        <taxon>Bacteria</taxon>
        <taxon>Bacillati</taxon>
        <taxon>Actinomycetota</taxon>
        <taxon>Actinomycetes</taxon>
        <taxon>Micrococcales</taxon>
        <taxon>Micrococcaceae</taxon>
        <taxon>Pseudarthrobacter</taxon>
    </lineage>
</organism>
<sequence length="191" mass="20574">MPRIQYFVAASLDGFIATTTDNLDWLLQFDGFEGGADSYNGFMAGVGCIVMGGETYAWLMEHEPGRWPYAGTPSFVFTHHVYRTPERADVTFVRGNVEEFIADFRRAAGDGNIWVVGGGNLAAQFADAGLLDEIILSVIPVVLGAGKRLLPMNGPTPPLELAASRTLGRGIVELRYLLPGPRAGSPDPGFP</sequence>
<dbReference type="InterPro" id="IPR024072">
    <property type="entry name" value="DHFR-like_dom_sf"/>
</dbReference>
<dbReference type="Proteomes" id="UP001226577">
    <property type="component" value="Unassembled WGS sequence"/>
</dbReference>
<dbReference type="Gene3D" id="3.40.430.10">
    <property type="entry name" value="Dihydrofolate Reductase, subunit A"/>
    <property type="match status" value="1"/>
</dbReference>
<feature type="domain" description="Bacterial bifunctional deaminase-reductase C-terminal" evidence="1">
    <location>
        <begin position="2"/>
        <end position="172"/>
    </location>
</feature>
<dbReference type="PANTHER" id="PTHR38011">
    <property type="entry name" value="DIHYDROFOLATE REDUCTASE FAMILY PROTEIN (AFU_ORTHOLOGUE AFUA_8G06820)"/>
    <property type="match status" value="1"/>
</dbReference>
<protein>
    <submittedName>
        <fullName evidence="2">Dihydrofolate reductase</fullName>
    </submittedName>
</protein>
<evidence type="ECO:0000313" key="3">
    <source>
        <dbReference type="Proteomes" id="UP001226577"/>
    </source>
</evidence>
<reference evidence="2 3" key="1">
    <citation type="submission" date="2023-07" db="EMBL/GenBank/DDBJ databases">
        <title>Sorghum-associated microbial communities from plants grown in Nebraska, USA.</title>
        <authorList>
            <person name="Schachtman D."/>
        </authorList>
    </citation>
    <scope>NUCLEOTIDE SEQUENCE [LARGE SCALE GENOMIC DNA]</scope>
    <source>
        <strain evidence="2 3">CC222</strain>
    </source>
</reference>
<evidence type="ECO:0000313" key="2">
    <source>
        <dbReference type="EMBL" id="MDP9887771.1"/>
    </source>
</evidence>
<dbReference type="Pfam" id="PF01872">
    <property type="entry name" value="RibD_C"/>
    <property type="match status" value="1"/>
</dbReference>
<dbReference type="EMBL" id="JAUSRE010000005">
    <property type="protein sequence ID" value="MDP9887771.1"/>
    <property type="molecule type" value="Genomic_DNA"/>
</dbReference>
<dbReference type="InterPro" id="IPR050765">
    <property type="entry name" value="Riboflavin_Biosynth_HTPR"/>
</dbReference>
<evidence type="ECO:0000259" key="1">
    <source>
        <dbReference type="Pfam" id="PF01872"/>
    </source>
</evidence>
<dbReference type="InterPro" id="IPR002734">
    <property type="entry name" value="RibDG_C"/>
</dbReference>
<keyword evidence="3" id="KW-1185">Reference proteome</keyword>
<name>A0ABT9RSL9_9MICC</name>